<accession>A0A0A9G2D4</accession>
<reference evidence="1" key="2">
    <citation type="journal article" date="2015" name="Data Brief">
        <title>Shoot transcriptome of the giant reed, Arundo donax.</title>
        <authorList>
            <person name="Barrero R.A."/>
            <person name="Guerrero F.D."/>
            <person name="Moolhuijzen P."/>
            <person name="Goolsby J.A."/>
            <person name="Tidwell J."/>
            <person name="Bellgard S.E."/>
            <person name="Bellgard M.I."/>
        </authorList>
    </citation>
    <scope>NUCLEOTIDE SEQUENCE</scope>
    <source>
        <tissue evidence="1">Shoot tissue taken approximately 20 cm above the soil surface</tissue>
    </source>
</reference>
<evidence type="ECO:0000313" key="1">
    <source>
        <dbReference type="EMBL" id="JAE19255.1"/>
    </source>
</evidence>
<proteinExistence type="predicted"/>
<reference evidence="1" key="1">
    <citation type="submission" date="2014-09" db="EMBL/GenBank/DDBJ databases">
        <authorList>
            <person name="Magalhaes I.L.F."/>
            <person name="Oliveira U."/>
            <person name="Santos F.R."/>
            <person name="Vidigal T.H.D.A."/>
            <person name="Brescovit A.D."/>
            <person name="Santos A.J."/>
        </authorList>
    </citation>
    <scope>NUCLEOTIDE SEQUENCE</scope>
    <source>
        <tissue evidence="1">Shoot tissue taken approximately 20 cm above the soil surface</tissue>
    </source>
</reference>
<dbReference type="EMBL" id="GBRH01178641">
    <property type="protein sequence ID" value="JAE19255.1"/>
    <property type="molecule type" value="Transcribed_RNA"/>
</dbReference>
<protein>
    <submittedName>
        <fullName evidence="1">Uncharacterized protein</fullName>
    </submittedName>
</protein>
<sequence length="21" mass="2627">MMFFLVFQGIEMTRKFNCRVE</sequence>
<name>A0A0A9G2D4_ARUDO</name>
<organism evidence="1">
    <name type="scientific">Arundo donax</name>
    <name type="common">Giant reed</name>
    <name type="synonym">Donax arundinaceus</name>
    <dbReference type="NCBI Taxonomy" id="35708"/>
    <lineage>
        <taxon>Eukaryota</taxon>
        <taxon>Viridiplantae</taxon>
        <taxon>Streptophyta</taxon>
        <taxon>Embryophyta</taxon>
        <taxon>Tracheophyta</taxon>
        <taxon>Spermatophyta</taxon>
        <taxon>Magnoliopsida</taxon>
        <taxon>Liliopsida</taxon>
        <taxon>Poales</taxon>
        <taxon>Poaceae</taxon>
        <taxon>PACMAD clade</taxon>
        <taxon>Arundinoideae</taxon>
        <taxon>Arundineae</taxon>
        <taxon>Arundo</taxon>
    </lineage>
</organism>
<dbReference type="AlphaFoldDB" id="A0A0A9G2D4"/>